<evidence type="ECO:0000313" key="3">
    <source>
        <dbReference type="Proteomes" id="UP001357485"/>
    </source>
</evidence>
<evidence type="ECO:0000256" key="1">
    <source>
        <dbReference type="SAM" id="MobiDB-lite"/>
    </source>
</evidence>
<reference evidence="2 3" key="1">
    <citation type="submission" date="2023-08" db="EMBL/GenBank/DDBJ databases">
        <title>Black Yeasts Isolated from many extreme environments.</title>
        <authorList>
            <person name="Coleine C."/>
            <person name="Stajich J.E."/>
            <person name="Selbmann L."/>
        </authorList>
    </citation>
    <scope>NUCLEOTIDE SEQUENCE [LARGE SCALE GENOMIC DNA]</scope>
    <source>
        <strain evidence="2 3">CCFEE 536</strain>
    </source>
</reference>
<name>A0ABR0M5Q0_9PEZI</name>
<feature type="compositionally biased region" description="Low complexity" evidence="1">
    <location>
        <begin position="97"/>
        <end position="106"/>
    </location>
</feature>
<protein>
    <recommendedName>
        <fullName evidence="4">Shugoshin C-terminal domain-containing protein</fullName>
    </recommendedName>
</protein>
<evidence type="ECO:0008006" key="4">
    <source>
        <dbReference type="Google" id="ProtNLM"/>
    </source>
</evidence>
<dbReference type="EMBL" id="JAVRRA010000846">
    <property type="protein sequence ID" value="KAK5283798.1"/>
    <property type="molecule type" value="Genomic_DNA"/>
</dbReference>
<feature type="compositionally biased region" description="Basic and acidic residues" evidence="1">
    <location>
        <begin position="145"/>
        <end position="161"/>
    </location>
</feature>
<feature type="compositionally biased region" description="Low complexity" evidence="1">
    <location>
        <begin position="23"/>
        <end position="38"/>
    </location>
</feature>
<proteinExistence type="predicted"/>
<keyword evidence="3" id="KW-1185">Reference proteome</keyword>
<organism evidence="2 3">
    <name type="scientific">Cryomyces antarcticus</name>
    <dbReference type="NCBI Taxonomy" id="329879"/>
    <lineage>
        <taxon>Eukaryota</taxon>
        <taxon>Fungi</taxon>
        <taxon>Dikarya</taxon>
        <taxon>Ascomycota</taxon>
        <taxon>Pezizomycotina</taxon>
        <taxon>Dothideomycetes</taxon>
        <taxon>Dothideomycetes incertae sedis</taxon>
        <taxon>Cryomyces</taxon>
    </lineage>
</organism>
<feature type="compositionally biased region" description="Basic residues" evidence="1">
    <location>
        <begin position="84"/>
        <end position="96"/>
    </location>
</feature>
<feature type="region of interest" description="Disordered" evidence="1">
    <location>
        <begin position="1"/>
        <end position="161"/>
    </location>
</feature>
<gene>
    <name evidence="2" type="ORF">LTR16_005347</name>
</gene>
<accession>A0ABR0M5Q0</accession>
<feature type="non-terminal residue" evidence="2">
    <location>
        <position position="161"/>
    </location>
</feature>
<comment type="caution">
    <text evidence="2">The sequence shown here is derived from an EMBL/GenBank/DDBJ whole genome shotgun (WGS) entry which is preliminary data.</text>
</comment>
<evidence type="ECO:0000313" key="2">
    <source>
        <dbReference type="EMBL" id="KAK5283798.1"/>
    </source>
</evidence>
<dbReference type="Proteomes" id="UP001357485">
    <property type="component" value="Unassembled WGS sequence"/>
</dbReference>
<sequence length="161" mass="17834">MTLRDLLKKKEKVKHHNDEEKPTTPAVTAAAAAATSQDPEAEAPEFKFIRTTTTTEEIIRPPSFPDDHSPPPTPSRSSHDAHIHLPKRPSRFRRHTSASSSTFAHAPESSSAKSPNKSDRRLSQRLHLGSRTASASSVNVPADLPEIRQAKEPAGERRRRQ</sequence>